<evidence type="ECO:0000256" key="1">
    <source>
        <dbReference type="SAM" id="MobiDB-lite"/>
    </source>
</evidence>
<gene>
    <name evidence="2" type="ORF">VP01_1536g7</name>
</gene>
<name>A0A0L6VIM0_9BASI</name>
<organism evidence="2 3">
    <name type="scientific">Puccinia sorghi</name>
    <dbReference type="NCBI Taxonomy" id="27349"/>
    <lineage>
        <taxon>Eukaryota</taxon>
        <taxon>Fungi</taxon>
        <taxon>Dikarya</taxon>
        <taxon>Basidiomycota</taxon>
        <taxon>Pucciniomycotina</taxon>
        <taxon>Pucciniomycetes</taxon>
        <taxon>Pucciniales</taxon>
        <taxon>Pucciniaceae</taxon>
        <taxon>Puccinia</taxon>
    </lineage>
</organism>
<protein>
    <submittedName>
        <fullName evidence="2">Uncharacterized protein</fullName>
    </submittedName>
</protein>
<feature type="compositionally biased region" description="Polar residues" evidence="1">
    <location>
        <begin position="58"/>
        <end position="72"/>
    </location>
</feature>
<dbReference type="Proteomes" id="UP000037035">
    <property type="component" value="Unassembled WGS sequence"/>
</dbReference>
<dbReference type="OrthoDB" id="2507856at2759"/>
<comment type="caution">
    <text evidence="2">The sequence shown here is derived from an EMBL/GenBank/DDBJ whole genome shotgun (WGS) entry which is preliminary data.</text>
</comment>
<accession>A0A0L6VIM0</accession>
<dbReference type="AlphaFoldDB" id="A0A0L6VIM0"/>
<feature type="region of interest" description="Disordered" evidence="1">
    <location>
        <begin position="340"/>
        <end position="374"/>
    </location>
</feature>
<evidence type="ECO:0000313" key="2">
    <source>
        <dbReference type="EMBL" id="KNZ60564.1"/>
    </source>
</evidence>
<proteinExistence type="predicted"/>
<reference evidence="2 3" key="1">
    <citation type="submission" date="2015-08" db="EMBL/GenBank/DDBJ databases">
        <title>Next Generation Sequencing and Analysis of the Genome of Puccinia sorghi L Schw, the Causal Agent of Maize Common Rust.</title>
        <authorList>
            <person name="Rochi L."/>
            <person name="Burguener G."/>
            <person name="Darino M."/>
            <person name="Turjanski A."/>
            <person name="Kreff E."/>
            <person name="Dieguez M.J."/>
            <person name="Sacco F."/>
        </authorList>
    </citation>
    <scope>NUCLEOTIDE SEQUENCE [LARGE SCALE GENOMIC DNA]</scope>
    <source>
        <strain evidence="2 3">RO10H11247</strain>
    </source>
</reference>
<dbReference type="VEuPathDB" id="FungiDB:VP01_1536g7"/>
<dbReference type="EMBL" id="LAVV01005964">
    <property type="protein sequence ID" value="KNZ60564.1"/>
    <property type="molecule type" value="Genomic_DNA"/>
</dbReference>
<sequence>MASPLPETGDMSFDSPQFNEAVLEEVIPTRLVPKGFGKRMHPSLLSLNPRGRAVSLSSLSVNGRVNQRSPHTPSDRSKLQNSIYISDPLSTTNHLLNASLGARRPIRPLDQANYHGLRSDHSLLDVSLKIRRRADSGNYASETLSVKREHTMLTRCYSLAASKLPSVVQAASGDVSKPVMATLSALPVVVEDLSLGKKVLVPETPGVVQPLAGILGARDASQSSLLAGLPLLSDLASSLPASSAPLSHVALPSSGIPILGSLLSARAEQLEPSLEGLGELSHPHNPFSSESLSASDILAAGGAFPIQPSHSLDGQTLPNEGSLPELPELLAEAAMIRGSDTNRATQQDEDSSAKKKKHHHHPSSGPPSSGLEDDVSSLLHADLPLASHPEEALFALPVGAAIPKEDVPAAVLAARALPLTPLASALPDVPSLTTVPVLGPLLGELPVVGGLLKPRAEGTVSPLEGSDPRAVNETTISTPDALSASQILATVAPLSDPPLLVEPSVVPNFSQLLAAAATAPTGAPPVPHAEQTLRATKHVSVHNHPSTLLLDPKLLRARTLFSFPSTSS</sequence>
<keyword evidence="3" id="KW-1185">Reference proteome</keyword>
<feature type="region of interest" description="Disordered" evidence="1">
    <location>
        <begin position="58"/>
        <end position="80"/>
    </location>
</feature>
<evidence type="ECO:0000313" key="3">
    <source>
        <dbReference type="Proteomes" id="UP000037035"/>
    </source>
</evidence>